<keyword evidence="1" id="KW-1133">Transmembrane helix</keyword>
<reference evidence="2" key="1">
    <citation type="submission" date="2022-03" db="EMBL/GenBank/DDBJ databases">
        <authorList>
            <person name="Sayadi A."/>
        </authorList>
    </citation>
    <scope>NUCLEOTIDE SEQUENCE</scope>
</reference>
<proteinExistence type="predicted"/>
<evidence type="ECO:0000313" key="2">
    <source>
        <dbReference type="EMBL" id="CAH2002022.1"/>
    </source>
</evidence>
<organism evidence="2 3">
    <name type="scientific">Acanthoscelides obtectus</name>
    <name type="common">Bean weevil</name>
    <name type="synonym">Bruchus obtectus</name>
    <dbReference type="NCBI Taxonomy" id="200917"/>
    <lineage>
        <taxon>Eukaryota</taxon>
        <taxon>Metazoa</taxon>
        <taxon>Ecdysozoa</taxon>
        <taxon>Arthropoda</taxon>
        <taxon>Hexapoda</taxon>
        <taxon>Insecta</taxon>
        <taxon>Pterygota</taxon>
        <taxon>Neoptera</taxon>
        <taxon>Endopterygota</taxon>
        <taxon>Coleoptera</taxon>
        <taxon>Polyphaga</taxon>
        <taxon>Cucujiformia</taxon>
        <taxon>Chrysomeloidea</taxon>
        <taxon>Chrysomelidae</taxon>
        <taxon>Bruchinae</taxon>
        <taxon>Bruchini</taxon>
        <taxon>Acanthoscelides</taxon>
    </lineage>
</organism>
<sequence>MRRMYIISKNTLLKIFVICQRKLYCTYNNLKISLGSIWYFLHIFAFLLNVRAYADFYIFDVYIL</sequence>
<keyword evidence="1" id="KW-0472">Membrane</keyword>
<dbReference type="AlphaFoldDB" id="A0A9P0LVC2"/>
<keyword evidence="1" id="KW-0812">Transmembrane</keyword>
<evidence type="ECO:0000313" key="3">
    <source>
        <dbReference type="Proteomes" id="UP001152888"/>
    </source>
</evidence>
<dbReference type="Proteomes" id="UP001152888">
    <property type="component" value="Unassembled WGS sequence"/>
</dbReference>
<dbReference type="OrthoDB" id="65596at2759"/>
<dbReference type="EMBL" id="CAKOFQ010007479">
    <property type="protein sequence ID" value="CAH2002022.1"/>
    <property type="molecule type" value="Genomic_DNA"/>
</dbReference>
<evidence type="ECO:0000256" key="1">
    <source>
        <dbReference type="SAM" id="Phobius"/>
    </source>
</evidence>
<protein>
    <submittedName>
        <fullName evidence="2">Uncharacterized protein</fullName>
    </submittedName>
</protein>
<accession>A0A9P0LVC2</accession>
<keyword evidence="3" id="KW-1185">Reference proteome</keyword>
<feature type="transmembrane region" description="Helical" evidence="1">
    <location>
        <begin position="37"/>
        <end position="59"/>
    </location>
</feature>
<name>A0A9P0LVC2_ACAOB</name>
<comment type="caution">
    <text evidence="2">The sequence shown here is derived from an EMBL/GenBank/DDBJ whole genome shotgun (WGS) entry which is preliminary data.</text>
</comment>
<gene>
    <name evidence="2" type="ORF">ACAOBT_LOCUS26566</name>
</gene>